<reference evidence="1 2" key="2">
    <citation type="journal article" date="2021" name="Curr. Genet.">
        <title>Genetic response to nitrogen starvation in the aggressive Eucalyptus foliar pathogen Teratosphaeria destructans.</title>
        <authorList>
            <person name="Havenga M."/>
            <person name="Wingfield B.D."/>
            <person name="Wingfield M.J."/>
            <person name="Dreyer L.L."/>
            <person name="Roets F."/>
            <person name="Aylward J."/>
        </authorList>
    </citation>
    <scope>NUCLEOTIDE SEQUENCE [LARGE SCALE GENOMIC DNA]</scope>
    <source>
        <strain evidence="1">CMW44962</strain>
    </source>
</reference>
<name>A0A9W7SVF8_9PEZI</name>
<proteinExistence type="predicted"/>
<dbReference type="Proteomes" id="UP001138500">
    <property type="component" value="Unassembled WGS sequence"/>
</dbReference>
<comment type="caution">
    <text evidence="1">The sequence shown here is derived from an EMBL/GenBank/DDBJ whole genome shotgun (WGS) entry which is preliminary data.</text>
</comment>
<evidence type="ECO:0000313" key="1">
    <source>
        <dbReference type="EMBL" id="KAH9831912.1"/>
    </source>
</evidence>
<sequence>MAGNRTYYIYPDNSLSTEERFVMQQGYPYVSTTVLRPHGRLNYHGHHSRNTHFIVNGTLNIARANNPNSAFVPWTRWQTHGPRTFANMPRIATYIGEAGAEGCTFVEGHAQLSPTTADRFAARGTIVPVPRGTPGSFTTT</sequence>
<dbReference type="EMBL" id="RIBY02001147">
    <property type="protein sequence ID" value="KAH9831912.1"/>
    <property type="molecule type" value="Genomic_DNA"/>
</dbReference>
<reference evidence="1 2" key="1">
    <citation type="journal article" date="2018" name="IMA Fungus">
        <title>IMA Genome-F 10: Nine draft genome sequences of Claviceps purpurea s.lat., including C. arundinis, C. humidiphila, and C. cf. spartinae, pseudomolecules for the pitch canker pathogen Fusarium circinatum, draft genome of Davidsoniella eucalypti, Grosmannia galeiformis, Quambalaria eucalypti, and Teratosphaeria destructans.</title>
        <authorList>
            <person name="Wingfield B.D."/>
            <person name="Liu M."/>
            <person name="Nguyen H.D."/>
            <person name="Lane F.A."/>
            <person name="Morgan S.W."/>
            <person name="De Vos L."/>
            <person name="Wilken P.M."/>
            <person name="Duong T.A."/>
            <person name="Aylward J."/>
            <person name="Coetzee M.P."/>
            <person name="Dadej K."/>
            <person name="De Beer Z.W."/>
            <person name="Findlay W."/>
            <person name="Havenga M."/>
            <person name="Kolarik M."/>
            <person name="Menzies J.G."/>
            <person name="Naidoo K."/>
            <person name="Pochopski O."/>
            <person name="Shoukouhi P."/>
            <person name="Santana Q.C."/>
            <person name="Seifert K.A."/>
            <person name="Soal N."/>
            <person name="Steenkamp E.T."/>
            <person name="Tatham C.T."/>
            <person name="van der Nest M.A."/>
            <person name="Wingfield M.J."/>
        </authorList>
    </citation>
    <scope>NUCLEOTIDE SEQUENCE [LARGE SCALE GENOMIC DNA]</scope>
    <source>
        <strain evidence="1">CMW44962</strain>
    </source>
</reference>
<organism evidence="1 2">
    <name type="scientific">Teratosphaeria destructans</name>
    <dbReference type="NCBI Taxonomy" id="418781"/>
    <lineage>
        <taxon>Eukaryota</taxon>
        <taxon>Fungi</taxon>
        <taxon>Dikarya</taxon>
        <taxon>Ascomycota</taxon>
        <taxon>Pezizomycotina</taxon>
        <taxon>Dothideomycetes</taxon>
        <taxon>Dothideomycetidae</taxon>
        <taxon>Mycosphaerellales</taxon>
        <taxon>Teratosphaeriaceae</taxon>
        <taxon>Teratosphaeria</taxon>
    </lineage>
</organism>
<keyword evidence="2" id="KW-1185">Reference proteome</keyword>
<dbReference type="OrthoDB" id="3564658at2759"/>
<protein>
    <submittedName>
        <fullName evidence="1">Uncharacterized protein</fullName>
    </submittedName>
</protein>
<evidence type="ECO:0000313" key="2">
    <source>
        <dbReference type="Proteomes" id="UP001138500"/>
    </source>
</evidence>
<gene>
    <name evidence="1" type="ORF">Tdes44962_MAKER08858</name>
</gene>
<accession>A0A9W7SVF8</accession>
<dbReference type="AlphaFoldDB" id="A0A9W7SVF8"/>